<comment type="caution">
    <text evidence="6">The sequence shown here is derived from an EMBL/GenBank/DDBJ whole genome shotgun (WGS) entry which is preliminary data.</text>
</comment>
<dbReference type="GO" id="GO:0000256">
    <property type="term" value="P:allantoin catabolic process"/>
    <property type="evidence" value="ECO:0007669"/>
    <property type="project" value="UniProtKB-UniRule"/>
</dbReference>
<comment type="catalytic activity">
    <reaction evidence="4 5">
        <text>(S)-ureidoglycolate = urea + glyoxylate</text>
        <dbReference type="Rhea" id="RHEA:11304"/>
        <dbReference type="ChEBI" id="CHEBI:16199"/>
        <dbReference type="ChEBI" id="CHEBI:36655"/>
        <dbReference type="ChEBI" id="CHEBI:57296"/>
        <dbReference type="EC" id="4.3.2.3"/>
    </reaction>
</comment>
<dbReference type="Gene3D" id="2.60.120.480">
    <property type="entry name" value="Ureidoglycolate hydrolase"/>
    <property type="match status" value="1"/>
</dbReference>
<dbReference type="GO" id="GO:0006145">
    <property type="term" value="P:purine nucleobase catabolic process"/>
    <property type="evidence" value="ECO:0007669"/>
    <property type="project" value="UniProtKB-UniRule"/>
</dbReference>
<dbReference type="InterPro" id="IPR011051">
    <property type="entry name" value="RmlC_Cupin_sf"/>
</dbReference>
<dbReference type="AlphaFoldDB" id="A0A5C7S3H8"/>
<dbReference type="Proteomes" id="UP000321192">
    <property type="component" value="Unassembled WGS sequence"/>
</dbReference>
<organism evidence="6 7">
    <name type="scientific">Thauera aminoaromatica</name>
    <dbReference type="NCBI Taxonomy" id="164330"/>
    <lineage>
        <taxon>Bacteria</taxon>
        <taxon>Pseudomonadati</taxon>
        <taxon>Pseudomonadota</taxon>
        <taxon>Betaproteobacteria</taxon>
        <taxon>Rhodocyclales</taxon>
        <taxon>Zoogloeaceae</taxon>
        <taxon>Thauera</taxon>
    </lineage>
</organism>
<dbReference type="InterPro" id="IPR007247">
    <property type="entry name" value="Ureidogly_lyase"/>
</dbReference>
<dbReference type="SUPFAM" id="SSF51182">
    <property type="entry name" value="RmlC-like cupins"/>
    <property type="match status" value="1"/>
</dbReference>
<evidence type="ECO:0000256" key="1">
    <source>
        <dbReference type="ARBA" id="ARBA00011738"/>
    </source>
</evidence>
<comment type="cofactor">
    <cofactor evidence="5">
        <name>Ni(2+)</name>
        <dbReference type="ChEBI" id="CHEBI:49786"/>
    </cofactor>
</comment>
<name>A0A5C7S3H8_THASP</name>
<dbReference type="PIRSF" id="PIRSF017306">
    <property type="entry name" value="Ureidogly_hydro"/>
    <property type="match status" value="1"/>
</dbReference>
<evidence type="ECO:0000313" key="7">
    <source>
        <dbReference type="Proteomes" id="UP000321192"/>
    </source>
</evidence>
<proteinExistence type="inferred from homology"/>
<dbReference type="HAMAP" id="MF_00616">
    <property type="entry name" value="Ureidogly_lyase"/>
    <property type="match status" value="1"/>
</dbReference>
<gene>
    <name evidence="5" type="primary">allA</name>
    <name evidence="6" type="ORF">E6Q80_22725</name>
</gene>
<dbReference type="GO" id="GO:0004848">
    <property type="term" value="F:ureidoglycolate hydrolase activity"/>
    <property type="evidence" value="ECO:0007669"/>
    <property type="project" value="InterPro"/>
</dbReference>
<accession>A0A5C7S3H8</accession>
<dbReference type="NCBIfam" id="NF009932">
    <property type="entry name" value="PRK13395.1"/>
    <property type="match status" value="1"/>
</dbReference>
<protein>
    <recommendedName>
        <fullName evidence="5">Ureidoglycolate lyase</fullName>
        <ecNumber evidence="5">4.3.2.3</ecNumber>
    </recommendedName>
    <alternativeName>
        <fullName evidence="5">Ureidoglycolatase</fullName>
    </alternativeName>
</protein>
<evidence type="ECO:0000256" key="2">
    <source>
        <dbReference type="ARBA" id="ARBA00022631"/>
    </source>
</evidence>
<dbReference type="UniPathway" id="UPA00395"/>
<evidence type="ECO:0000256" key="5">
    <source>
        <dbReference type="HAMAP-Rule" id="MF_00616"/>
    </source>
</evidence>
<keyword evidence="2 5" id="KW-0659">Purine metabolism</keyword>
<sequence>MRTAAPLPLAVHPLTREAFAPYGEVVEVSDAVRHFTINAGNTERYHDLANIEPGPDGRVIVSIFRGQPRSLPFTVQMMERHPLASQAFVPMSGKPYLVVVAPAGAPPAAEDLKVFLARADQGVNYATGVWHHPLLALEGVCDFLVVDRSGPGHNCDEVQLDRPGVIEAL</sequence>
<reference evidence="6 7" key="1">
    <citation type="submission" date="2018-09" db="EMBL/GenBank/DDBJ databases">
        <title>Metagenome Assembled Genomes from an Advanced Water Purification Facility.</title>
        <authorList>
            <person name="Stamps B.W."/>
            <person name="Spear J.R."/>
        </authorList>
    </citation>
    <scope>NUCLEOTIDE SEQUENCE [LARGE SCALE GENOMIC DNA]</scope>
    <source>
        <strain evidence="6">Bin_27_1</strain>
    </source>
</reference>
<dbReference type="InterPro" id="IPR023525">
    <property type="entry name" value="Ureidogly_lyase_bac"/>
</dbReference>
<dbReference type="PANTHER" id="PTHR21221">
    <property type="entry name" value="UREIDOGLYCOLATE HYDROLASE"/>
    <property type="match status" value="1"/>
</dbReference>
<comment type="function">
    <text evidence="5">Catalyzes the catabolism of the allantoin degradation intermediate (S)-ureidoglycolate, generating urea and glyoxylate. Involved in the utilization of allantoin as nitrogen source.</text>
</comment>
<dbReference type="RefSeq" id="WP_043742933.1">
    <property type="nucleotide sequence ID" value="NZ_SSFD01000390.1"/>
</dbReference>
<comment type="subunit">
    <text evidence="1 5">Homodimer.</text>
</comment>
<dbReference type="InterPro" id="IPR024060">
    <property type="entry name" value="Ureidoglycolate_lyase_dom_sf"/>
</dbReference>
<comment type="pathway">
    <text evidence="5">Nitrogen metabolism; (S)-allantoin degradation.</text>
</comment>
<dbReference type="EC" id="4.3.2.3" evidence="5"/>
<evidence type="ECO:0000256" key="3">
    <source>
        <dbReference type="ARBA" id="ARBA00023239"/>
    </source>
</evidence>
<dbReference type="PANTHER" id="PTHR21221:SF1">
    <property type="entry name" value="UREIDOGLYCOLATE LYASE"/>
    <property type="match status" value="1"/>
</dbReference>
<evidence type="ECO:0000313" key="6">
    <source>
        <dbReference type="EMBL" id="TXH78434.1"/>
    </source>
</evidence>
<dbReference type="InterPro" id="IPR047233">
    <property type="entry name" value="UAH_cupin"/>
</dbReference>
<dbReference type="Pfam" id="PF04115">
    <property type="entry name" value="Ureidogly_lyase"/>
    <property type="match status" value="1"/>
</dbReference>
<dbReference type="EMBL" id="SSFD01000390">
    <property type="protein sequence ID" value="TXH78434.1"/>
    <property type="molecule type" value="Genomic_DNA"/>
</dbReference>
<comment type="similarity">
    <text evidence="5">Belongs to the ureidoglycolate lyase family.</text>
</comment>
<evidence type="ECO:0000256" key="4">
    <source>
        <dbReference type="ARBA" id="ARBA00047684"/>
    </source>
</evidence>
<keyword evidence="3 5" id="KW-0456">Lyase</keyword>
<dbReference type="GO" id="GO:0050385">
    <property type="term" value="F:ureidoglycolate lyase activity"/>
    <property type="evidence" value="ECO:0007669"/>
    <property type="project" value="UniProtKB-UniRule"/>
</dbReference>
<dbReference type="CDD" id="cd20298">
    <property type="entry name" value="cupin_UAH"/>
    <property type="match status" value="1"/>
</dbReference>